<dbReference type="STRING" id="1121322.SAMN02745136_00505"/>
<dbReference type="InterPro" id="IPR011006">
    <property type="entry name" value="CheY-like_superfamily"/>
</dbReference>
<keyword evidence="6" id="KW-1185">Reference proteome</keyword>
<evidence type="ECO:0000256" key="3">
    <source>
        <dbReference type="PROSITE-ProRule" id="PRU00169"/>
    </source>
</evidence>
<dbReference type="Proteomes" id="UP000184386">
    <property type="component" value="Unassembled WGS sequence"/>
</dbReference>
<dbReference type="RefSeq" id="WP_073272581.1">
    <property type="nucleotide sequence ID" value="NZ_FRAC01000006.1"/>
</dbReference>
<evidence type="ECO:0000256" key="1">
    <source>
        <dbReference type="ARBA" id="ARBA00018672"/>
    </source>
</evidence>
<reference evidence="5 6" key="1">
    <citation type="submission" date="2016-11" db="EMBL/GenBank/DDBJ databases">
        <authorList>
            <person name="Jaros S."/>
            <person name="Januszkiewicz K."/>
            <person name="Wedrychowicz H."/>
        </authorList>
    </citation>
    <scope>NUCLEOTIDE SEQUENCE [LARGE SCALE GENOMIC DNA]</scope>
    <source>
        <strain evidence="5 6">DSM 15929</strain>
    </source>
</reference>
<feature type="domain" description="Response regulatory" evidence="4">
    <location>
        <begin position="3"/>
        <end position="118"/>
    </location>
</feature>
<evidence type="ECO:0000313" key="6">
    <source>
        <dbReference type="Proteomes" id="UP000184386"/>
    </source>
</evidence>
<dbReference type="SMART" id="SM00448">
    <property type="entry name" value="REC"/>
    <property type="match status" value="1"/>
</dbReference>
<dbReference type="PANTHER" id="PTHR43228">
    <property type="entry name" value="TWO-COMPONENT RESPONSE REGULATOR"/>
    <property type="match status" value="1"/>
</dbReference>
<dbReference type="PROSITE" id="PS50110">
    <property type="entry name" value="RESPONSE_REGULATORY"/>
    <property type="match status" value="1"/>
</dbReference>
<dbReference type="AlphaFoldDB" id="A0A1M6KMK4"/>
<keyword evidence="3" id="KW-0597">Phosphoprotein</keyword>
<name>A0A1M6KMK4_9FIRM</name>
<dbReference type="EMBL" id="FRAC01000006">
    <property type="protein sequence ID" value="SHJ60084.1"/>
    <property type="molecule type" value="Genomic_DNA"/>
</dbReference>
<gene>
    <name evidence="5" type="ORF">SAMN02745136_00505</name>
</gene>
<feature type="modified residue" description="4-aspartylphosphate" evidence="3">
    <location>
        <position position="53"/>
    </location>
</feature>
<accession>A0A1M6KMK4</accession>
<sequence>MYRVLIADDAVFMRTVIRNNLEKAGFEVVAEAANGKEAVSLYKQYKPDIVFMDITMPEMTGIEAIKEIRKGYCGARIVVCSAMGQAWMVVDAIRAGAVDFLVKPIDAQRLVETAVRVCSGLDKGVSESDVNKVVNQNTINFEALKLKLMVM</sequence>
<protein>
    <recommendedName>
        <fullName evidence="1">Stage 0 sporulation protein A homolog</fullName>
    </recommendedName>
</protein>
<dbReference type="SUPFAM" id="SSF52172">
    <property type="entry name" value="CheY-like"/>
    <property type="match status" value="1"/>
</dbReference>
<evidence type="ECO:0000313" key="5">
    <source>
        <dbReference type="EMBL" id="SHJ60084.1"/>
    </source>
</evidence>
<organism evidence="5 6">
    <name type="scientific">Anaerocolumna jejuensis DSM 15929</name>
    <dbReference type="NCBI Taxonomy" id="1121322"/>
    <lineage>
        <taxon>Bacteria</taxon>
        <taxon>Bacillati</taxon>
        <taxon>Bacillota</taxon>
        <taxon>Clostridia</taxon>
        <taxon>Lachnospirales</taxon>
        <taxon>Lachnospiraceae</taxon>
        <taxon>Anaerocolumna</taxon>
    </lineage>
</organism>
<comment type="function">
    <text evidence="2">May play the central regulatory role in sporulation. It may be an element of the effector pathway responsible for the activation of sporulation genes in response to nutritional stress. Spo0A may act in concert with spo0H (a sigma factor) to control the expression of some genes that are critical to the sporulation process.</text>
</comment>
<dbReference type="Gene3D" id="3.40.50.2300">
    <property type="match status" value="1"/>
</dbReference>
<dbReference type="PANTHER" id="PTHR43228:SF1">
    <property type="entry name" value="TWO-COMPONENT RESPONSE REGULATOR ARR22"/>
    <property type="match status" value="1"/>
</dbReference>
<dbReference type="Pfam" id="PF00072">
    <property type="entry name" value="Response_reg"/>
    <property type="match status" value="1"/>
</dbReference>
<dbReference type="InterPro" id="IPR001789">
    <property type="entry name" value="Sig_transdc_resp-reg_receiver"/>
</dbReference>
<proteinExistence type="predicted"/>
<dbReference type="InterPro" id="IPR052048">
    <property type="entry name" value="ST_Response_Regulator"/>
</dbReference>
<dbReference type="GO" id="GO:0000160">
    <property type="term" value="P:phosphorelay signal transduction system"/>
    <property type="evidence" value="ECO:0007669"/>
    <property type="project" value="InterPro"/>
</dbReference>
<evidence type="ECO:0000256" key="2">
    <source>
        <dbReference type="ARBA" id="ARBA00024867"/>
    </source>
</evidence>
<evidence type="ECO:0000259" key="4">
    <source>
        <dbReference type="PROSITE" id="PS50110"/>
    </source>
</evidence>
<dbReference type="OrthoDB" id="9790669at2"/>